<evidence type="ECO:0000256" key="5">
    <source>
        <dbReference type="ARBA" id="ARBA00022729"/>
    </source>
</evidence>
<keyword evidence="12" id="KW-1185">Reference proteome</keyword>
<comment type="similarity">
    <text evidence="1 10">Belongs to the tannase family.</text>
</comment>
<sequence length="544" mass="59656">MKLPVGGWCVLAPTLTLAPYILALPTDICDKDFQKRCSDLAQTFRPDNVEVLISEFLPKGTNWTDIPITHPSCVYTRTGAIFQSDGCRLKLNISTSATSKVITEIILPVDWKEKGKRIATHGNGGLGGCVDFGGLAYTSSLGFVSVATNNGHDGNVGVYFLNNPEVLKDFVYRSIVVATEVAKKAALSFYGEPNKKSYYTGCSTGGRQGLKAAQDFPDLFDGILAGAAASDFLDLVGAGGRLYGLVGRNNTSSYLNAEQWKWVHESILKQCDGIDGVIDGVIEDPMKCKPRFESLACEGSGKCLSTTQVAALNQVYQPFYGLNGELLYPRMQPGAEIAFGEALITFGPNMIVDWFRYVVTNDSTWDFDRDWNLENFGPMKAQDPFGVSTWNPDLSKLRKTGHKLITYHGLMDESITSENSYRYYDYVSKTMRLSPNKLDEFYRFFPISGLSHCGSGDGAWYIGGAGQPGLAKSITGQQFDPKGGVLMDLVRWVENGIAPQTLAGRSIRPGSKESQMVKSHCKYPLKNKYVGSGDPNLGESWRCE</sequence>
<evidence type="ECO:0000256" key="2">
    <source>
        <dbReference type="ARBA" id="ARBA00022487"/>
    </source>
</evidence>
<keyword evidence="4" id="KW-0479">Metal-binding</keyword>
<keyword evidence="5 10" id="KW-0732">Signal</keyword>
<evidence type="ECO:0000256" key="9">
    <source>
        <dbReference type="ARBA" id="ARBA00034075"/>
    </source>
</evidence>
<keyword evidence="6 10" id="KW-0378">Hydrolase</keyword>
<evidence type="ECO:0000256" key="8">
    <source>
        <dbReference type="ARBA" id="ARBA00023157"/>
    </source>
</evidence>
<comment type="caution">
    <text evidence="11">The sequence shown here is derived from an EMBL/GenBank/DDBJ whole genome shotgun (WGS) entry which is preliminary data.</text>
</comment>
<dbReference type="Pfam" id="PF07519">
    <property type="entry name" value="Tannase"/>
    <property type="match status" value="1"/>
</dbReference>
<dbReference type="GO" id="GO:0046872">
    <property type="term" value="F:metal ion binding"/>
    <property type="evidence" value="ECO:0007669"/>
    <property type="project" value="UniProtKB-KW"/>
</dbReference>
<evidence type="ECO:0000256" key="6">
    <source>
        <dbReference type="ARBA" id="ARBA00022801"/>
    </source>
</evidence>
<evidence type="ECO:0000256" key="10">
    <source>
        <dbReference type="RuleBase" id="RU361238"/>
    </source>
</evidence>
<evidence type="ECO:0000256" key="4">
    <source>
        <dbReference type="ARBA" id="ARBA00022723"/>
    </source>
</evidence>
<dbReference type="EMBL" id="JAVHJO010000019">
    <property type="protein sequence ID" value="KAK6523148.1"/>
    <property type="molecule type" value="Genomic_DNA"/>
</dbReference>
<keyword evidence="2" id="KW-0719">Serine esterase</keyword>
<organism evidence="11 12">
    <name type="scientific">Orbilia ellipsospora</name>
    <dbReference type="NCBI Taxonomy" id="2528407"/>
    <lineage>
        <taxon>Eukaryota</taxon>
        <taxon>Fungi</taxon>
        <taxon>Dikarya</taxon>
        <taxon>Ascomycota</taxon>
        <taxon>Pezizomycotina</taxon>
        <taxon>Orbiliomycetes</taxon>
        <taxon>Orbiliales</taxon>
        <taxon>Orbiliaceae</taxon>
        <taxon>Orbilia</taxon>
    </lineage>
</organism>
<gene>
    <name evidence="11" type="primary">FAEB-2_4</name>
    <name evidence="11" type="ORF">TWF694_006043</name>
</gene>
<dbReference type="Proteomes" id="UP001365542">
    <property type="component" value="Unassembled WGS sequence"/>
</dbReference>
<protein>
    <recommendedName>
        <fullName evidence="10">Carboxylic ester hydrolase</fullName>
        <ecNumber evidence="10">3.1.1.-</ecNumber>
    </recommendedName>
</protein>
<reference evidence="11 12" key="1">
    <citation type="submission" date="2019-10" db="EMBL/GenBank/DDBJ databases">
        <authorList>
            <person name="Palmer J.M."/>
        </authorList>
    </citation>
    <scope>NUCLEOTIDE SEQUENCE [LARGE SCALE GENOMIC DNA]</scope>
    <source>
        <strain evidence="11 12">TWF694</strain>
    </source>
</reference>
<accession>A0AAV9WR91</accession>
<dbReference type="GO" id="GO:0045493">
    <property type="term" value="P:xylan catabolic process"/>
    <property type="evidence" value="ECO:0007669"/>
    <property type="project" value="UniProtKB-KW"/>
</dbReference>
<evidence type="ECO:0000256" key="1">
    <source>
        <dbReference type="ARBA" id="ARBA00006249"/>
    </source>
</evidence>
<evidence type="ECO:0000256" key="7">
    <source>
        <dbReference type="ARBA" id="ARBA00022837"/>
    </source>
</evidence>
<keyword evidence="3" id="KW-0624">Polysaccharide degradation</keyword>
<evidence type="ECO:0000313" key="11">
    <source>
        <dbReference type="EMBL" id="KAK6523148.1"/>
    </source>
</evidence>
<keyword evidence="7" id="KW-0106">Calcium</keyword>
<dbReference type="AlphaFoldDB" id="A0AAV9WR91"/>
<dbReference type="GO" id="GO:0030600">
    <property type="term" value="F:feruloyl esterase activity"/>
    <property type="evidence" value="ECO:0007669"/>
    <property type="project" value="UniProtKB-EC"/>
</dbReference>
<evidence type="ECO:0000256" key="3">
    <source>
        <dbReference type="ARBA" id="ARBA00022651"/>
    </source>
</evidence>
<dbReference type="PANTHER" id="PTHR33938">
    <property type="entry name" value="FERULOYL ESTERASE B-RELATED"/>
    <property type="match status" value="1"/>
</dbReference>
<name>A0AAV9WR91_9PEZI</name>
<dbReference type="EC" id="3.1.1.-" evidence="10"/>
<dbReference type="InterPro" id="IPR011118">
    <property type="entry name" value="Tannase/feruloyl_esterase"/>
</dbReference>
<feature type="signal peptide" evidence="10">
    <location>
        <begin position="1"/>
        <end position="23"/>
    </location>
</feature>
<comment type="catalytic activity">
    <reaction evidence="9">
        <text>feruloyl-polysaccharide + H2O = ferulate + polysaccharide.</text>
        <dbReference type="EC" id="3.1.1.73"/>
    </reaction>
</comment>
<keyword evidence="3" id="KW-0119">Carbohydrate metabolism</keyword>
<keyword evidence="8" id="KW-1015">Disulfide bond</keyword>
<feature type="chain" id="PRO_5043093816" description="Carboxylic ester hydrolase" evidence="10">
    <location>
        <begin position="24"/>
        <end position="544"/>
    </location>
</feature>
<evidence type="ECO:0000313" key="12">
    <source>
        <dbReference type="Proteomes" id="UP001365542"/>
    </source>
</evidence>
<dbReference type="InterPro" id="IPR029058">
    <property type="entry name" value="AB_hydrolase_fold"/>
</dbReference>
<dbReference type="SUPFAM" id="SSF53474">
    <property type="entry name" value="alpha/beta-Hydrolases"/>
    <property type="match status" value="1"/>
</dbReference>
<dbReference type="PANTHER" id="PTHR33938:SF15">
    <property type="entry name" value="FERULOYL ESTERASE B-RELATED"/>
    <property type="match status" value="1"/>
</dbReference>
<keyword evidence="3" id="KW-0858">Xylan degradation</keyword>
<proteinExistence type="inferred from homology"/>